<evidence type="ECO:0000256" key="3">
    <source>
        <dbReference type="ARBA" id="ARBA00022989"/>
    </source>
</evidence>
<evidence type="ECO:0000313" key="7">
    <source>
        <dbReference type="EMBL" id="KAJ8605506.1"/>
    </source>
</evidence>
<evidence type="ECO:0000256" key="5">
    <source>
        <dbReference type="SAM" id="MobiDB-lite"/>
    </source>
</evidence>
<name>A0AAD7UGF3_9STRA</name>
<feature type="transmembrane region" description="Helical" evidence="6">
    <location>
        <begin position="271"/>
        <end position="294"/>
    </location>
</feature>
<keyword evidence="3 6" id="KW-1133">Transmembrane helix</keyword>
<comment type="subcellular location">
    <subcellularLocation>
        <location evidence="1">Membrane</location>
        <topology evidence="1">Multi-pass membrane protein</topology>
    </subcellularLocation>
</comment>
<feature type="transmembrane region" description="Helical" evidence="6">
    <location>
        <begin position="70"/>
        <end position="91"/>
    </location>
</feature>
<organism evidence="7 8">
    <name type="scientific">Chrysophaeum taylorii</name>
    <dbReference type="NCBI Taxonomy" id="2483200"/>
    <lineage>
        <taxon>Eukaryota</taxon>
        <taxon>Sar</taxon>
        <taxon>Stramenopiles</taxon>
        <taxon>Ochrophyta</taxon>
        <taxon>Pelagophyceae</taxon>
        <taxon>Pelagomonadales</taxon>
        <taxon>Pelagomonadaceae</taxon>
        <taxon>Chrysophaeum</taxon>
    </lineage>
</organism>
<feature type="transmembrane region" description="Helical" evidence="6">
    <location>
        <begin position="25"/>
        <end position="43"/>
    </location>
</feature>
<accession>A0AAD7UGF3</accession>
<dbReference type="EMBL" id="JAQMWT010000314">
    <property type="protein sequence ID" value="KAJ8605506.1"/>
    <property type="molecule type" value="Genomic_DNA"/>
</dbReference>
<reference evidence="7" key="1">
    <citation type="submission" date="2023-01" db="EMBL/GenBank/DDBJ databases">
        <title>Metagenome sequencing of chrysophaentin producing Chrysophaeum taylorii.</title>
        <authorList>
            <person name="Davison J."/>
            <person name="Bewley C."/>
        </authorList>
    </citation>
    <scope>NUCLEOTIDE SEQUENCE</scope>
    <source>
        <strain evidence="7">NIES-1699</strain>
    </source>
</reference>
<evidence type="ECO:0000256" key="1">
    <source>
        <dbReference type="ARBA" id="ARBA00004141"/>
    </source>
</evidence>
<dbReference type="Proteomes" id="UP001230188">
    <property type="component" value="Unassembled WGS sequence"/>
</dbReference>
<keyword evidence="2 6" id="KW-0812">Transmembrane</keyword>
<keyword evidence="4 6" id="KW-0472">Membrane</keyword>
<evidence type="ECO:0008006" key="9">
    <source>
        <dbReference type="Google" id="ProtNLM"/>
    </source>
</evidence>
<feature type="transmembrane region" description="Helical" evidence="6">
    <location>
        <begin position="162"/>
        <end position="185"/>
    </location>
</feature>
<dbReference type="AlphaFoldDB" id="A0AAD7UGF3"/>
<gene>
    <name evidence="7" type="ORF">CTAYLR_000036</name>
</gene>
<keyword evidence="8" id="KW-1185">Reference proteome</keyword>
<sequence length="430" mass="47403">MRNLTNIFNDDDNEDDDCDGSGQPLWFVGVVLGLIGSVCINMGNNFQSLGMHQLAEENGSDNLKPFESRVWRVGTVIFVCGALLNFASYAFAAQSMLASLEAVQFVTNIIFSKFMLKKTITWRMCVGTAMICAGTVLAVINSSREELCATARDLVRNYTHNLAYQVFLVATIVFGIVLQGTYVAYQRSVDVGRPLPGFRTVLPVTYAAFSALFGTQSVVQAKCLAELLQAAMPIVYPVFLHWFTYAALAAWIGLVAVWLRRMNDALGLYDPIFIIPLLQVDFIFFAIVAGGIYFREFDDFTPAMWIGFTTGIVVIFVGLFLLAPSDQAKIDPRLSLSHRDSHGRFSSFSVANTATLVALASLCELDDSSFEKPRKWPSDALASHVIPADVGDGLPTGKGRQVRFTLPFKRQEGTSLTTPPSFPGHRHSWK</sequence>
<proteinExistence type="predicted"/>
<evidence type="ECO:0000256" key="2">
    <source>
        <dbReference type="ARBA" id="ARBA00022692"/>
    </source>
</evidence>
<evidence type="ECO:0000313" key="8">
    <source>
        <dbReference type="Proteomes" id="UP001230188"/>
    </source>
</evidence>
<dbReference type="Pfam" id="PF05653">
    <property type="entry name" value="Mg_trans_NIPA"/>
    <property type="match status" value="1"/>
</dbReference>
<dbReference type="InterPro" id="IPR008521">
    <property type="entry name" value="Mg_trans_NIPA"/>
</dbReference>
<protein>
    <recommendedName>
        <fullName evidence="9">Magnesium transporter</fullName>
    </recommendedName>
</protein>
<dbReference type="GO" id="GO:0016020">
    <property type="term" value="C:membrane"/>
    <property type="evidence" value="ECO:0007669"/>
    <property type="project" value="UniProtKB-SubCell"/>
</dbReference>
<dbReference type="PANTHER" id="PTHR12570:SF9">
    <property type="entry name" value="MAGNESIUM TRANSPORTER NIPA8-RELATED"/>
    <property type="match status" value="1"/>
</dbReference>
<feature type="transmembrane region" description="Helical" evidence="6">
    <location>
        <begin position="300"/>
        <end position="323"/>
    </location>
</feature>
<feature type="transmembrane region" description="Helical" evidence="6">
    <location>
        <begin position="239"/>
        <end position="259"/>
    </location>
</feature>
<dbReference type="GO" id="GO:0015095">
    <property type="term" value="F:magnesium ion transmembrane transporter activity"/>
    <property type="evidence" value="ECO:0007669"/>
    <property type="project" value="InterPro"/>
</dbReference>
<dbReference type="PANTHER" id="PTHR12570">
    <property type="match status" value="1"/>
</dbReference>
<feature type="region of interest" description="Disordered" evidence="5">
    <location>
        <begin position="409"/>
        <end position="430"/>
    </location>
</feature>
<dbReference type="SUPFAM" id="SSF103481">
    <property type="entry name" value="Multidrug resistance efflux transporter EmrE"/>
    <property type="match status" value="1"/>
</dbReference>
<evidence type="ECO:0000256" key="4">
    <source>
        <dbReference type="ARBA" id="ARBA00023136"/>
    </source>
</evidence>
<evidence type="ECO:0000256" key="6">
    <source>
        <dbReference type="SAM" id="Phobius"/>
    </source>
</evidence>
<comment type="caution">
    <text evidence="7">The sequence shown here is derived from an EMBL/GenBank/DDBJ whole genome shotgun (WGS) entry which is preliminary data.</text>
</comment>
<dbReference type="InterPro" id="IPR037185">
    <property type="entry name" value="EmrE-like"/>
</dbReference>
<feature type="transmembrane region" description="Helical" evidence="6">
    <location>
        <begin position="123"/>
        <end position="142"/>
    </location>
</feature>